<sequence length="110" mass="12205">MAYWTILMSGAGGEAGQQQNPLVMLLPFVLIFAIFYLLIIRPQQKRQKQHQKMLGSVQNGDRVLTTGGLIGNVVGTKEENGVQILVLKIADNTKVEVSRGHLHQIIIKSR</sequence>
<protein>
    <submittedName>
        <fullName evidence="11">Preprotein translocase subunit YajC</fullName>
    </submittedName>
</protein>
<reference evidence="11 12" key="1">
    <citation type="submission" date="2024-09" db="EMBL/GenBank/DDBJ databases">
        <authorList>
            <person name="D'Angelo T."/>
        </authorList>
    </citation>
    <scope>NUCLEOTIDE SEQUENCE [LARGE SCALE GENOMIC DNA]</scope>
    <source>
        <strain evidence="11">SAG AM-320-E07</strain>
    </source>
</reference>
<keyword evidence="12" id="KW-1185">Reference proteome</keyword>
<evidence type="ECO:0000256" key="5">
    <source>
        <dbReference type="ARBA" id="ARBA00022692"/>
    </source>
</evidence>
<evidence type="ECO:0000256" key="3">
    <source>
        <dbReference type="ARBA" id="ARBA00022448"/>
    </source>
</evidence>
<keyword evidence="7 10" id="KW-1133">Transmembrane helix</keyword>
<dbReference type="PANTHER" id="PTHR33909:SF1">
    <property type="entry name" value="SEC TRANSLOCON ACCESSORY COMPLEX SUBUNIT YAJC"/>
    <property type="match status" value="1"/>
</dbReference>
<dbReference type="EMBL" id="JBHPKH010000017">
    <property type="protein sequence ID" value="MFC1572452.1"/>
    <property type="molecule type" value="Genomic_DNA"/>
</dbReference>
<evidence type="ECO:0000256" key="9">
    <source>
        <dbReference type="ARBA" id="ARBA00023136"/>
    </source>
</evidence>
<dbReference type="NCBIfam" id="TIGR00739">
    <property type="entry name" value="yajC"/>
    <property type="match status" value="1"/>
</dbReference>
<proteinExistence type="inferred from homology"/>
<evidence type="ECO:0000313" key="11">
    <source>
        <dbReference type="EMBL" id="MFC1572452.1"/>
    </source>
</evidence>
<name>A0ABV6YJE9_UNCEI</name>
<keyword evidence="3" id="KW-0813">Transport</keyword>
<gene>
    <name evidence="11" type="primary">yajC</name>
    <name evidence="11" type="ORF">ACFL6M_02525</name>
</gene>
<dbReference type="Proteomes" id="UP001593833">
    <property type="component" value="Unassembled WGS sequence"/>
</dbReference>
<dbReference type="SMART" id="SM01323">
    <property type="entry name" value="YajC"/>
    <property type="match status" value="1"/>
</dbReference>
<keyword evidence="4" id="KW-1003">Cell membrane</keyword>
<comment type="caution">
    <text evidence="11">The sequence shown here is derived from an EMBL/GenBank/DDBJ whole genome shotgun (WGS) entry which is preliminary data.</text>
</comment>
<feature type="transmembrane region" description="Helical" evidence="10">
    <location>
        <begin position="20"/>
        <end position="39"/>
    </location>
</feature>
<evidence type="ECO:0000256" key="10">
    <source>
        <dbReference type="SAM" id="Phobius"/>
    </source>
</evidence>
<dbReference type="PANTHER" id="PTHR33909">
    <property type="entry name" value="SEC TRANSLOCON ACCESSORY COMPLEX SUBUNIT YAJC"/>
    <property type="match status" value="1"/>
</dbReference>
<organism evidence="11 12">
    <name type="scientific">Eiseniibacteriota bacterium</name>
    <dbReference type="NCBI Taxonomy" id="2212470"/>
    <lineage>
        <taxon>Bacteria</taxon>
        <taxon>Candidatus Eiseniibacteriota</taxon>
    </lineage>
</organism>
<evidence type="ECO:0000313" key="12">
    <source>
        <dbReference type="Proteomes" id="UP001593833"/>
    </source>
</evidence>
<keyword evidence="8" id="KW-0811">Translocation</keyword>
<evidence type="ECO:0000256" key="6">
    <source>
        <dbReference type="ARBA" id="ARBA00022927"/>
    </source>
</evidence>
<accession>A0ABV6YJE9</accession>
<keyword evidence="9 10" id="KW-0472">Membrane</keyword>
<dbReference type="InterPro" id="IPR003849">
    <property type="entry name" value="Preprotein_translocase_YajC"/>
</dbReference>
<evidence type="ECO:0000256" key="4">
    <source>
        <dbReference type="ARBA" id="ARBA00022475"/>
    </source>
</evidence>
<comment type="similarity">
    <text evidence="2">Belongs to the YajC family.</text>
</comment>
<evidence type="ECO:0000256" key="2">
    <source>
        <dbReference type="ARBA" id="ARBA00006742"/>
    </source>
</evidence>
<evidence type="ECO:0000256" key="1">
    <source>
        <dbReference type="ARBA" id="ARBA00004162"/>
    </source>
</evidence>
<dbReference type="Pfam" id="PF02699">
    <property type="entry name" value="YajC"/>
    <property type="match status" value="1"/>
</dbReference>
<dbReference type="PRINTS" id="PR01853">
    <property type="entry name" value="YAJCTRNLCASE"/>
</dbReference>
<comment type="subcellular location">
    <subcellularLocation>
        <location evidence="1">Cell membrane</location>
        <topology evidence="1">Single-pass membrane protein</topology>
    </subcellularLocation>
</comment>
<keyword evidence="6" id="KW-0653">Protein transport</keyword>
<evidence type="ECO:0000256" key="7">
    <source>
        <dbReference type="ARBA" id="ARBA00022989"/>
    </source>
</evidence>
<keyword evidence="5 10" id="KW-0812">Transmembrane</keyword>
<evidence type="ECO:0000256" key="8">
    <source>
        <dbReference type="ARBA" id="ARBA00023010"/>
    </source>
</evidence>